<protein>
    <submittedName>
        <fullName evidence="1">Uncharacterized protein</fullName>
    </submittedName>
</protein>
<accession>A0A328Z5Y0</accession>
<name>A0A328Z5Y0_9BURK</name>
<reference evidence="1 2" key="1">
    <citation type="submission" date="2018-06" db="EMBL/GenBank/DDBJ databases">
        <title>Genomic Encyclopedia of Archaeal and Bacterial Type Strains, Phase II (KMG-II): from individual species to whole genera.</title>
        <authorList>
            <person name="Goeker M."/>
        </authorList>
    </citation>
    <scope>NUCLEOTIDE SEQUENCE [LARGE SCALE GENOMIC DNA]</scope>
    <source>
        <strain evidence="1 2">CFPB 3232</strain>
    </source>
</reference>
<sequence>MINHLGMVAPLLERARSDLKHRALALGLDRLRALGPTLSPLISVIRETPRSLPDELLSGRITCISPWACDMLERDWQQFAPIARVALGLRYETGKLAEACSMPTIRWIALGDTAPASGDASPVLGGAIDLALLRLLGSLLTPRTTGGAVPVLPTTYHDAVHQIDSAAQALSGLDLRLREFSWLLDQIGRRLVAMTHRVCAGADPKRLAAVDIDAGFRSNRYGMRSLTAELLRLAQVGALDANGTLCREGAQAVADARRTLLEFEDCVV</sequence>
<organism evidence="1 2">
    <name type="scientific">Paracidovorax anthurii</name>
    <dbReference type="NCBI Taxonomy" id="78229"/>
    <lineage>
        <taxon>Bacteria</taxon>
        <taxon>Pseudomonadati</taxon>
        <taxon>Pseudomonadota</taxon>
        <taxon>Betaproteobacteria</taxon>
        <taxon>Burkholderiales</taxon>
        <taxon>Comamonadaceae</taxon>
        <taxon>Paracidovorax</taxon>
    </lineage>
</organism>
<evidence type="ECO:0000313" key="2">
    <source>
        <dbReference type="Proteomes" id="UP000248856"/>
    </source>
</evidence>
<dbReference type="AlphaFoldDB" id="A0A328Z5Y0"/>
<comment type="caution">
    <text evidence="1">The sequence shown here is derived from an EMBL/GenBank/DDBJ whole genome shotgun (WGS) entry which is preliminary data.</text>
</comment>
<gene>
    <name evidence="1" type="ORF">AX018_103240</name>
</gene>
<dbReference type="EMBL" id="QLTA01000032">
    <property type="protein sequence ID" value="RAR78177.1"/>
    <property type="molecule type" value="Genomic_DNA"/>
</dbReference>
<proteinExistence type="predicted"/>
<dbReference type="Proteomes" id="UP000248856">
    <property type="component" value="Unassembled WGS sequence"/>
</dbReference>
<keyword evidence="2" id="KW-1185">Reference proteome</keyword>
<evidence type="ECO:0000313" key="1">
    <source>
        <dbReference type="EMBL" id="RAR78177.1"/>
    </source>
</evidence>